<evidence type="ECO:0000256" key="6">
    <source>
        <dbReference type="ARBA" id="ARBA00023242"/>
    </source>
</evidence>
<feature type="compositionally biased region" description="Acidic residues" evidence="7">
    <location>
        <begin position="654"/>
        <end position="664"/>
    </location>
</feature>
<dbReference type="InterPro" id="IPR051608">
    <property type="entry name" value="RQC_Subunit_NEMF"/>
</dbReference>
<dbReference type="PANTHER" id="PTHR15239:SF6">
    <property type="entry name" value="RIBOSOME QUALITY CONTROL COMPLEX SUBUNIT NEMF"/>
    <property type="match status" value="1"/>
</dbReference>
<dbReference type="InterPro" id="IPR008532">
    <property type="entry name" value="NFACT_RNA-bd"/>
</dbReference>
<accession>A0A9P0AHA4</accession>
<evidence type="ECO:0000256" key="5">
    <source>
        <dbReference type="ARBA" id="ARBA00023054"/>
    </source>
</evidence>
<evidence type="ECO:0000313" key="10">
    <source>
        <dbReference type="EMBL" id="CAH0391818.1"/>
    </source>
</evidence>
<dbReference type="GO" id="GO:0000049">
    <property type="term" value="F:tRNA binding"/>
    <property type="evidence" value="ECO:0007669"/>
    <property type="project" value="TreeGrafter"/>
</dbReference>
<feature type="compositionally biased region" description="Acidic residues" evidence="7">
    <location>
        <begin position="713"/>
        <end position="727"/>
    </location>
</feature>
<feature type="domain" description="NFACT RNA-binding" evidence="8">
    <location>
        <begin position="506"/>
        <end position="606"/>
    </location>
</feature>
<dbReference type="FunFam" id="2.30.310.10:FF:000001">
    <property type="entry name" value="Nuclear export mediator factor Nemf"/>
    <property type="match status" value="1"/>
</dbReference>
<evidence type="ECO:0000313" key="11">
    <source>
        <dbReference type="Proteomes" id="UP001152759"/>
    </source>
</evidence>
<feature type="region of interest" description="Disordered" evidence="7">
    <location>
        <begin position="708"/>
        <end position="861"/>
    </location>
</feature>
<feature type="region of interest" description="Disordered" evidence="7">
    <location>
        <begin position="633"/>
        <end position="675"/>
    </location>
</feature>
<gene>
    <name evidence="10" type="ORF">BEMITA_LOCUS10402</name>
</gene>
<dbReference type="GO" id="GO:0072344">
    <property type="term" value="P:rescue of stalled ribosome"/>
    <property type="evidence" value="ECO:0007669"/>
    <property type="project" value="TreeGrafter"/>
</dbReference>
<comment type="subcellular location">
    <subcellularLocation>
        <location evidence="2">Cytoplasm</location>
    </subcellularLocation>
    <subcellularLocation>
        <location evidence="1">Nucleus</location>
    </subcellularLocation>
</comment>
<evidence type="ECO:0000256" key="4">
    <source>
        <dbReference type="ARBA" id="ARBA00022490"/>
    </source>
</evidence>
<keyword evidence="4" id="KW-0963">Cytoplasm</keyword>
<feature type="compositionally biased region" description="Basic residues" evidence="7">
    <location>
        <begin position="781"/>
        <end position="792"/>
    </location>
</feature>
<dbReference type="Proteomes" id="UP001152759">
    <property type="component" value="Chromosome 6"/>
</dbReference>
<dbReference type="Pfam" id="PF05670">
    <property type="entry name" value="NFACT-R_1"/>
    <property type="match status" value="1"/>
</dbReference>
<evidence type="ECO:0008006" key="12">
    <source>
        <dbReference type="Google" id="ProtNLM"/>
    </source>
</evidence>
<dbReference type="InterPro" id="IPR021846">
    <property type="entry name" value="NFACT-C"/>
</dbReference>
<dbReference type="Gene3D" id="2.30.310.10">
    <property type="entry name" value="ibrinogen binding protein from staphylococcus aureus domain"/>
    <property type="match status" value="1"/>
</dbReference>
<evidence type="ECO:0000256" key="7">
    <source>
        <dbReference type="SAM" id="MobiDB-lite"/>
    </source>
</evidence>
<evidence type="ECO:0000256" key="1">
    <source>
        <dbReference type="ARBA" id="ARBA00004123"/>
    </source>
</evidence>
<dbReference type="GO" id="GO:0043023">
    <property type="term" value="F:ribosomal large subunit binding"/>
    <property type="evidence" value="ECO:0007669"/>
    <property type="project" value="TreeGrafter"/>
</dbReference>
<feature type="compositionally biased region" description="Basic and acidic residues" evidence="7">
    <location>
        <begin position="633"/>
        <end position="653"/>
    </location>
</feature>
<name>A0A9P0AHA4_BEMTA</name>
<evidence type="ECO:0000256" key="2">
    <source>
        <dbReference type="ARBA" id="ARBA00004496"/>
    </source>
</evidence>
<proteinExistence type="inferred from homology"/>
<keyword evidence="6" id="KW-0539">Nucleus</keyword>
<comment type="similarity">
    <text evidence="3">Belongs to the NEMF family.</text>
</comment>
<feature type="compositionally biased region" description="Low complexity" evidence="7">
    <location>
        <begin position="743"/>
        <end position="764"/>
    </location>
</feature>
<reference evidence="10" key="1">
    <citation type="submission" date="2021-12" db="EMBL/GenBank/DDBJ databases">
        <authorList>
            <person name="King R."/>
        </authorList>
    </citation>
    <scope>NUCLEOTIDE SEQUENCE</scope>
</reference>
<dbReference type="Pfam" id="PF11923">
    <property type="entry name" value="NFACT-C"/>
    <property type="match status" value="1"/>
</dbReference>
<dbReference type="GO" id="GO:0005634">
    <property type="term" value="C:nucleus"/>
    <property type="evidence" value="ECO:0007669"/>
    <property type="project" value="UniProtKB-SubCell"/>
</dbReference>
<feature type="compositionally biased region" description="Basic and acidic residues" evidence="7">
    <location>
        <begin position="793"/>
        <end position="804"/>
    </location>
</feature>
<feature type="domain" description="NFACT protein C-terminal" evidence="9">
    <location>
        <begin position="863"/>
        <end position="954"/>
    </location>
</feature>
<dbReference type="GO" id="GO:0005737">
    <property type="term" value="C:cytoplasm"/>
    <property type="evidence" value="ECO:0007669"/>
    <property type="project" value="UniProtKB-SubCell"/>
</dbReference>
<dbReference type="PANTHER" id="PTHR15239">
    <property type="entry name" value="NUCLEAR EXPORT MEDIATOR FACTOR NEMF"/>
    <property type="match status" value="1"/>
</dbReference>
<evidence type="ECO:0000259" key="9">
    <source>
        <dbReference type="Pfam" id="PF11923"/>
    </source>
</evidence>
<dbReference type="GO" id="GO:1990112">
    <property type="term" value="C:RQC complex"/>
    <property type="evidence" value="ECO:0007669"/>
    <property type="project" value="TreeGrafter"/>
</dbReference>
<dbReference type="Pfam" id="PF05833">
    <property type="entry name" value="NFACT_N"/>
    <property type="match status" value="1"/>
</dbReference>
<keyword evidence="5" id="KW-0175">Coiled coil</keyword>
<dbReference type="GO" id="GO:1990116">
    <property type="term" value="P:ribosome-associated ubiquitin-dependent protein catabolic process"/>
    <property type="evidence" value="ECO:0007669"/>
    <property type="project" value="TreeGrafter"/>
</dbReference>
<sequence>MKPRFDTFDIICSLLELQKLVGMRLNQVYDIDNKTYLLRFQRGEEKCVLLLESGTRFHITQFEWPKNDSPSGFSMKLRKHLRNKRLEAVHQLGVDRIVSFQFGTGEAAYYVILELYDRGNILLADKDHVILNILRYHVHGEDARFAVREKYPLNLAKQRSDLPTEDKLREILRNKDGENLKKVLNPHFEYGPTILEHVLLEVNLAGNMKVGKTFIIDQHLPQLLEAFSAAERLINEAIKSPAKGYIIQKKEERASGEGPLYTYQAFHPSVGAEKTVARQHAAQDVRWFDGFNPAVDEYFSSLETQKIDLKAVQQERDALRKLQNVQRDHDERVSALEKVQLDDKLRGELITRNQAIVDAAIMFIRRCIAAQLSWDDIGNYIKEAAAQNDPIALLIKDLKLNINHITLLLSDPYAEEEEENSLKPMLVDIDLDLSAFANAKKYFDAKRSAAKKQQKTIESVGKALKSAEKKTKQALKEVQTTTNIIKARKVFCFQLMCIYNGMNILFLVVAGRDQIQNEIIVKRYLRENDIYVHADISGASSVVIKNPTSDPVPPKTLNEAGVMAVCYSVAWDAKVLTGAYWVNANQVSKTAPTGEYLTTGSFMIRGKKNYLLPAQLAMGFSFLFKLEESSVSRHKDERKVRQNDELEPIKEEEKDVEMELELSDNEPTSENIDEEKKEELIEFPDTELQIQHSGLNKVSVKLKNTTLTTKEDGGDESSDDEDSDSDKDEQVVYLGDNEPVILKPSSKKSNSAAASQTKSSQPQKMQAEKDKETKPVPQIKRGQRSKMKKIKEKYKDQDEEERKLKMLILQSAGTKKETKKDKKKNKDGRSNRPKTDEVKPKPVPKVAVKRDGDEEEEEVAVNDDVNMLCSLTGQPHPEDELLFAIPVIAPYAAVSNYKYKVKLTPGTGKRGKAANTALALFLKDKLGTPREKECLKSVKSQDLAKNIPGKVKVSAPNIHKHR</sequence>
<dbReference type="AlphaFoldDB" id="A0A9P0AHA4"/>
<feature type="compositionally biased region" description="Basic and acidic residues" evidence="7">
    <location>
        <begin position="827"/>
        <end position="840"/>
    </location>
</feature>
<evidence type="ECO:0000259" key="8">
    <source>
        <dbReference type="Pfam" id="PF05670"/>
    </source>
</evidence>
<keyword evidence="11" id="KW-1185">Reference proteome</keyword>
<protein>
    <recommendedName>
        <fullName evidence="12">Serologically defined colon cancer antigen 1</fullName>
    </recommendedName>
</protein>
<evidence type="ECO:0000256" key="3">
    <source>
        <dbReference type="ARBA" id="ARBA00008318"/>
    </source>
</evidence>
<organism evidence="10 11">
    <name type="scientific">Bemisia tabaci</name>
    <name type="common">Sweetpotato whitefly</name>
    <name type="synonym">Aleurodes tabaci</name>
    <dbReference type="NCBI Taxonomy" id="7038"/>
    <lineage>
        <taxon>Eukaryota</taxon>
        <taxon>Metazoa</taxon>
        <taxon>Ecdysozoa</taxon>
        <taxon>Arthropoda</taxon>
        <taxon>Hexapoda</taxon>
        <taxon>Insecta</taxon>
        <taxon>Pterygota</taxon>
        <taxon>Neoptera</taxon>
        <taxon>Paraneoptera</taxon>
        <taxon>Hemiptera</taxon>
        <taxon>Sternorrhyncha</taxon>
        <taxon>Aleyrodoidea</taxon>
        <taxon>Aleyrodidae</taxon>
        <taxon>Aleyrodinae</taxon>
        <taxon>Bemisia</taxon>
    </lineage>
</organism>
<dbReference type="EMBL" id="OU963867">
    <property type="protein sequence ID" value="CAH0391818.1"/>
    <property type="molecule type" value="Genomic_DNA"/>
</dbReference>